<feature type="domain" description="N-acetyltransferase" evidence="3">
    <location>
        <begin position="1"/>
        <end position="162"/>
    </location>
</feature>
<sequence length="168" mass="18912">MIRHLGPEDIDIFRRIRLEALRSEPAAFASSSEDWEGLPDAEWRRRLTVNAVFVDFHEGEPVAIMGLMRQSASKMAHRATVIMVYVRRDRRGGGHAKALLDVLVRHARVAGIRQLELAVSAENPTAIRFYRREGFAEVGRIPGGTIHEGREIDEILMTRRIDGEASSA</sequence>
<reference evidence="4 5" key="1">
    <citation type="submission" date="2021-03" db="EMBL/GenBank/DDBJ databases">
        <title>Genomic Encyclopedia of Type Strains, Phase IV (KMG-IV): sequencing the most valuable type-strain genomes for metagenomic binning, comparative biology and taxonomic classification.</title>
        <authorList>
            <person name="Goeker M."/>
        </authorList>
    </citation>
    <scope>NUCLEOTIDE SEQUENCE [LARGE SCALE GENOMIC DNA]</scope>
    <source>
        <strain evidence="4 5">DSM 26427</strain>
    </source>
</reference>
<proteinExistence type="predicted"/>
<evidence type="ECO:0000313" key="4">
    <source>
        <dbReference type="EMBL" id="MBP1858440.1"/>
    </source>
</evidence>
<evidence type="ECO:0000256" key="1">
    <source>
        <dbReference type="ARBA" id="ARBA00022679"/>
    </source>
</evidence>
<dbReference type="Gene3D" id="3.40.630.30">
    <property type="match status" value="1"/>
</dbReference>
<evidence type="ECO:0000259" key="3">
    <source>
        <dbReference type="PROSITE" id="PS51186"/>
    </source>
</evidence>
<dbReference type="CDD" id="cd04301">
    <property type="entry name" value="NAT_SF"/>
    <property type="match status" value="1"/>
</dbReference>
<gene>
    <name evidence="4" type="ORF">J2Z75_001948</name>
</gene>
<keyword evidence="5" id="KW-1185">Reference proteome</keyword>
<dbReference type="PANTHER" id="PTHR43877:SF2">
    <property type="entry name" value="AMINOALKYLPHOSPHONATE N-ACETYLTRANSFERASE-RELATED"/>
    <property type="match status" value="1"/>
</dbReference>
<dbReference type="SUPFAM" id="SSF55729">
    <property type="entry name" value="Acyl-CoA N-acyltransferases (Nat)"/>
    <property type="match status" value="1"/>
</dbReference>
<dbReference type="EMBL" id="JAGGJV010000003">
    <property type="protein sequence ID" value="MBP1858440.1"/>
    <property type="molecule type" value="Genomic_DNA"/>
</dbReference>
<dbReference type="PROSITE" id="PS51186">
    <property type="entry name" value="GNAT"/>
    <property type="match status" value="1"/>
</dbReference>
<accession>A0ABS4EKH9</accession>
<dbReference type="RefSeq" id="WP_209851110.1">
    <property type="nucleotide sequence ID" value="NZ_JAGGJV010000003.1"/>
</dbReference>
<evidence type="ECO:0000313" key="5">
    <source>
        <dbReference type="Proteomes" id="UP000823786"/>
    </source>
</evidence>
<dbReference type="PANTHER" id="PTHR43877">
    <property type="entry name" value="AMINOALKYLPHOSPHONATE N-ACETYLTRANSFERASE-RELATED-RELATED"/>
    <property type="match status" value="1"/>
</dbReference>
<protein>
    <submittedName>
        <fullName evidence="4">L-amino acid N-acyltransferase YncA</fullName>
    </submittedName>
</protein>
<dbReference type="Proteomes" id="UP000823786">
    <property type="component" value="Unassembled WGS sequence"/>
</dbReference>
<dbReference type="InterPro" id="IPR050832">
    <property type="entry name" value="Bact_Acetyltransf"/>
</dbReference>
<keyword evidence="2" id="KW-0012">Acyltransferase</keyword>
<comment type="caution">
    <text evidence="4">The sequence shown here is derived from an EMBL/GenBank/DDBJ whole genome shotgun (WGS) entry which is preliminary data.</text>
</comment>
<evidence type="ECO:0000256" key="2">
    <source>
        <dbReference type="ARBA" id="ARBA00023315"/>
    </source>
</evidence>
<dbReference type="Pfam" id="PF00583">
    <property type="entry name" value="Acetyltransf_1"/>
    <property type="match status" value="1"/>
</dbReference>
<dbReference type="InterPro" id="IPR016181">
    <property type="entry name" value="Acyl_CoA_acyltransferase"/>
</dbReference>
<name>A0ABS4EKH9_9HYPH</name>
<keyword evidence="1" id="KW-0808">Transferase</keyword>
<organism evidence="4 5">
    <name type="scientific">Rhizobium herbae</name>
    <dbReference type="NCBI Taxonomy" id="508661"/>
    <lineage>
        <taxon>Bacteria</taxon>
        <taxon>Pseudomonadati</taxon>
        <taxon>Pseudomonadota</taxon>
        <taxon>Alphaproteobacteria</taxon>
        <taxon>Hyphomicrobiales</taxon>
        <taxon>Rhizobiaceae</taxon>
        <taxon>Rhizobium/Agrobacterium group</taxon>
        <taxon>Rhizobium</taxon>
    </lineage>
</organism>
<dbReference type="InterPro" id="IPR000182">
    <property type="entry name" value="GNAT_dom"/>
</dbReference>